<proteinExistence type="predicted"/>
<dbReference type="GO" id="GO:0000151">
    <property type="term" value="C:ubiquitin ligase complex"/>
    <property type="evidence" value="ECO:0007669"/>
    <property type="project" value="TreeGrafter"/>
</dbReference>
<dbReference type="AlphaFoldDB" id="A0AAD7QXB0"/>
<dbReference type="Proteomes" id="UP001217417">
    <property type="component" value="Unassembled WGS sequence"/>
</dbReference>
<dbReference type="GO" id="GO:0005634">
    <property type="term" value="C:nucleus"/>
    <property type="evidence" value="ECO:0007669"/>
    <property type="project" value="TreeGrafter"/>
</dbReference>
<dbReference type="GO" id="GO:0051865">
    <property type="term" value="P:protein autoubiquitination"/>
    <property type="evidence" value="ECO:0007669"/>
    <property type="project" value="TreeGrafter"/>
</dbReference>
<dbReference type="GO" id="GO:0030332">
    <property type="term" value="F:cyclin binding"/>
    <property type="evidence" value="ECO:0007669"/>
    <property type="project" value="TreeGrafter"/>
</dbReference>
<dbReference type="GO" id="GO:0061630">
    <property type="term" value="F:ubiquitin protein ligase activity"/>
    <property type="evidence" value="ECO:0007669"/>
    <property type="project" value="TreeGrafter"/>
</dbReference>
<dbReference type="GO" id="GO:0000209">
    <property type="term" value="P:protein polyubiquitination"/>
    <property type="evidence" value="ECO:0007669"/>
    <property type="project" value="TreeGrafter"/>
</dbReference>
<dbReference type="GO" id="GO:0005829">
    <property type="term" value="C:cytosol"/>
    <property type="evidence" value="ECO:0007669"/>
    <property type="project" value="TreeGrafter"/>
</dbReference>
<comment type="caution">
    <text evidence="1">The sequence shown here is derived from an EMBL/GenBank/DDBJ whole genome shotgun (WGS) entry which is preliminary data.</text>
</comment>
<sequence>MGYYDSNNWTQDGVAYYAELLPHISQITLTMWPLTVVPSHLTRLSSSKIYIKTTSDSAARTIVLPGRTAKDAPLSLQQSYQLNSNSKTGSLRVKAEREERKEHISPLPARQLSGCKSVQCSECGVVLLKDNMKYLDLPSENWYEMLDYWHCHKPDHQHGYEGGNAISRDALNPRKSLALVGLTYVMVVGDDICSERIKVSDTLPKMVACSACSCDVGIVDRLDQNIVKLYKWNLSLEPKSISNDITLCRYSLEIFVTEMLLEIIEFHSTHQFGIAALSDEETILCYLWVFNSDISYTSNIQQEPTRAMKVFYTEQPDVCNQEIATETVELPSSALNNIFKVLERRNKELPESLRAFGKWNVSLLHRL</sequence>
<evidence type="ECO:0000313" key="1">
    <source>
        <dbReference type="EMBL" id="KAJ8103174.1"/>
    </source>
</evidence>
<keyword evidence="2" id="KW-1185">Reference proteome</keyword>
<accession>A0AAD7QXB0</accession>
<dbReference type="PANTHER" id="PTHR31531:SF2">
    <property type="entry name" value="E3 UBIQUITIN-PROTEIN LIGASE E3D"/>
    <property type="match status" value="1"/>
</dbReference>
<dbReference type="GO" id="GO:0006513">
    <property type="term" value="P:protein monoubiquitination"/>
    <property type="evidence" value="ECO:0007669"/>
    <property type="project" value="TreeGrafter"/>
</dbReference>
<name>A0AAD7QXB0_9ASCO</name>
<dbReference type="EMBL" id="JARPMG010000002">
    <property type="protein sequence ID" value="KAJ8103174.1"/>
    <property type="molecule type" value="Genomic_DNA"/>
</dbReference>
<organism evidence="1 2">
    <name type="scientific">Lipomyces tetrasporus</name>
    <dbReference type="NCBI Taxonomy" id="54092"/>
    <lineage>
        <taxon>Eukaryota</taxon>
        <taxon>Fungi</taxon>
        <taxon>Dikarya</taxon>
        <taxon>Ascomycota</taxon>
        <taxon>Saccharomycotina</taxon>
        <taxon>Lipomycetes</taxon>
        <taxon>Lipomycetales</taxon>
        <taxon>Lipomycetaceae</taxon>
        <taxon>Lipomyces</taxon>
    </lineage>
</organism>
<dbReference type="RefSeq" id="XP_056046624.1">
    <property type="nucleotide sequence ID" value="XM_056186827.1"/>
</dbReference>
<dbReference type="GO" id="GO:0031624">
    <property type="term" value="F:ubiquitin conjugating enzyme binding"/>
    <property type="evidence" value="ECO:0007669"/>
    <property type="project" value="TreeGrafter"/>
</dbReference>
<dbReference type="PANTHER" id="PTHR31531">
    <property type="entry name" value="E3 UBIQUITIN-PROTEIN LIGASE E3D FAMILY MEMBER"/>
    <property type="match status" value="1"/>
</dbReference>
<dbReference type="GO" id="GO:0043161">
    <property type="term" value="P:proteasome-mediated ubiquitin-dependent protein catabolic process"/>
    <property type="evidence" value="ECO:0007669"/>
    <property type="project" value="TreeGrafter"/>
</dbReference>
<protein>
    <submittedName>
        <fullName evidence="1">Ubiquitin-conjugating enzyme E2-binding protein</fullName>
    </submittedName>
</protein>
<evidence type="ECO:0000313" key="2">
    <source>
        <dbReference type="Proteomes" id="UP001217417"/>
    </source>
</evidence>
<dbReference type="GeneID" id="80881993"/>
<gene>
    <name evidence="1" type="ORF">POJ06DRAFT_246798</name>
</gene>
<dbReference type="Pfam" id="PF09814">
    <property type="entry name" value="HECT_2"/>
    <property type="match status" value="1"/>
</dbReference>
<dbReference type="InterPro" id="IPR019193">
    <property type="entry name" value="UBQ-conj_enz_E2-bd_prot"/>
</dbReference>
<reference evidence="1" key="1">
    <citation type="submission" date="2023-03" db="EMBL/GenBank/DDBJ databases">
        <title>Near-Complete genome sequence of Lipomyces tetrasporous NRRL Y-64009, an oleaginous yeast capable of growing on lignocellulosic hydrolysates.</title>
        <authorList>
            <consortium name="Lawrence Berkeley National Laboratory"/>
            <person name="Jagtap S.S."/>
            <person name="Liu J.-J."/>
            <person name="Walukiewicz H.E."/>
            <person name="Pangilinan J."/>
            <person name="Lipzen A."/>
            <person name="Ahrendt S."/>
            <person name="Koriabine M."/>
            <person name="Cobaugh K."/>
            <person name="Salamov A."/>
            <person name="Yoshinaga Y."/>
            <person name="Ng V."/>
            <person name="Daum C."/>
            <person name="Grigoriev I.V."/>
            <person name="Slininger P.J."/>
            <person name="Dien B.S."/>
            <person name="Jin Y.-S."/>
            <person name="Rao C.V."/>
        </authorList>
    </citation>
    <scope>NUCLEOTIDE SEQUENCE</scope>
    <source>
        <strain evidence="1">NRRL Y-64009</strain>
    </source>
</reference>